<protein>
    <submittedName>
        <fullName evidence="1">Uncharacterized protein</fullName>
    </submittedName>
</protein>
<sequence>MAFRRSSLQGLPFIAGVPEGWLGGALSLTGRNLYGNAAVSDGQKDDRGGIFVSGHLLQGRGKKNCFRRTIWGS</sequence>
<accession>A0AAV4QB66</accession>
<gene>
    <name evidence="1" type="ORF">CEXT_706381</name>
</gene>
<keyword evidence="2" id="KW-1185">Reference proteome</keyword>
<dbReference type="EMBL" id="BPLR01005983">
    <property type="protein sequence ID" value="GIY06634.1"/>
    <property type="molecule type" value="Genomic_DNA"/>
</dbReference>
<organism evidence="1 2">
    <name type="scientific">Caerostris extrusa</name>
    <name type="common">Bark spider</name>
    <name type="synonym">Caerostris bankana</name>
    <dbReference type="NCBI Taxonomy" id="172846"/>
    <lineage>
        <taxon>Eukaryota</taxon>
        <taxon>Metazoa</taxon>
        <taxon>Ecdysozoa</taxon>
        <taxon>Arthropoda</taxon>
        <taxon>Chelicerata</taxon>
        <taxon>Arachnida</taxon>
        <taxon>Araneae</taxon>
        <taxon>Araneomorphae</taxon>
        <taxon>Entelegynae</taxon>
        <taxon>Araneoidea</taxon>
        <taxon>Araneidae</taxon>
        <taxon>Caerostris</taxon>
    </lineage>
</organism>
<dbReference type="AlphaFoldDB" id="A0AAV4QB66"/>
<evidence type="ECO:0000313" key="1">
    <source>
        <dbReference type="EMBL" id="GIY06634.1"/>
    </source>
</evidence>
<dbReference type="Proteomes" id="UP001054945">
    <property type="component" value="Unassembled WGS sequence"/>
</dbReference>
<proteinExistence type="predicted"/>
<reference evidence="1 2" key="1">
    <citation type="submission" date="2021-06" db="EMBL/GenBank/DDBJ databases">
        <title>Caerostris extrusa draft genome.</title>
        <authorList>
            <person name="Kono N."/>
            <person name="Arakawa K."/>
        </authorList>
    </citation>
    <scope>NUCLEOTIDE SEQUENCE [LARGE SCALE GENOMIC DNA]</scope>
</reference>
<name>A0AAV4QB66_CAEEX</name>
<comment type="caution">
    <text evidence="1">The sequence shown here is derived from an EMBL/GenBank/DDBJ whole genome shotgun (WGS) entry which is preliminary data.</text>
</comment>
<evidence type="ECO:0000313" key="2">
    <source>
        <dbReference type="Proteomes" id="UP001054945"/>
    </source>
</evidence>